<name>A0A4R6LHW0_9FIRM</name>
<accession>A0A4R6LHW0</accession>
<sequence length="122" mass="14476">MMTINKKIAFSFFIMVFSIGIAVGTVLTADEYLDNLVSNEQTIEIKVQKAIEKKIDEKEANMELYEAIYFDKELGQTMYFFFRSDDNPFWRANEILEKEKIKFSNLRLRKSKLLEEERPNEN</sequence>
<proteinExistence type="predicted"/>
<reference evidence="1 2" key="1">
    <citation type="submission" date="2019-03" db="EMBL/GenBank/DDBJ databases">
        <title>Subsurface microbial communities from deep shales in Ohio and West Virginia, USA.</title>
        <authorList>
            <person name="Wrighton K."/>
        </authorList>
    </citation>
    <scope>NUCLEOTIDE SEQUENCE [LARGE SCALE GENOMIC DNA]</scope>
    <source>
        <strain evidence="1 2">MA284_T2</strain>
    </source>
</reference>
<dbReference type="OrthoDB" id="9948919at2"/>
<evidence type="ECO:0000313" key="2">
    <source>
        <dbReference type="Proteomes" id="UP000295064"/>
    </source>
</evidence>
<dbReference type="AlphaFoldDB" id="A0A4R6LHW0"/>
<organism evidence="1 2">
    <name type="scientific">Halanaerobium saccharolyticum</name>
    <dbReference type="NCBI Taxonomy" id="43595"/>
    <lineage>
        <taxon>Bacteria</taxon>
        <taxon>Bacillati</taxon>
        <taxon>Bacillota</taxon>
        <taxon>Clostridia</taxon>
        <taxon>Halanaerobiales</taxon>
        <taxon>Halanaerobiaceae</taxon>
        <taxon>Halanaerobium</taxon>
    </lineage>
</organism>
<dbReference type="RefSeq" id="WP_133516100.1">
    <property type="nucleotide sequence ID" value="NZ_SNWX01000032.1"/>
</dbReference>
<dbReference type="EMBL" id="SNWX01000032">
    <property type="protein sequence ID" value="TDO77722.1"/>
    <property type="molecule type" value="Genomic_DNA"/>
</dbReference>
<comment type="caution">
    <text evidence="1">The sequence shown here is derived from an EMBL/GenBank/DDBJ whole genome shotgun (WGS) entry which is preliminary data.</text>
</comment>
<gene>
    <name evidence="1" type="ORF">DFR79_13254</name>
</gene>
<dbReference type="Proteomes" id="UP000295064">
    <property type="component" value="Unassembled WGS sequence"/>
</dbReference>
<evidence type="ECO:0000313" key="1">
    <source>
        <dbReference type="EMBL" id="TDO77722.1"/>
    </source>
</evidence>
<protein>
    <submittedName>
        <fullName evidence="1">Uncharacterized protein</fullName>
    </submittedName>
</protein>